<evidence type="ECO:0000313" key="1">
    <source>
        <dbReference type="EMBL" id="CAG9325586.1"/>
    </source>
</evidence>
<accession>A0AAU9JBV0</accession>
<dbReference type="EMBL" id="CAJZBQ010000038">
    <property type="protein sequence ID" value="CAG9325586.1"/>
    <property type="molecule type" value="Genomic_DNA"/>
</dbReference>
<sequence length="103" mass="12418">MDERHFLWTTVYWSRSYMSSNSFKDFEVGDCWSDEEMNWRSIKRSILDEYKDENLMGNLNIIMTLNMGINLNVKTKIRARCGKCWYCNLKRSRKSSWGLWLNA</sequence>
<protein>
    <submittedName>
        <fullName evidence="1">Uncharacterized protein</fullName>
    </submittedName>
</protein>
<gene>
    <name evidence="1" type="ORF">BSTOLATCC_MIC38835</name>
</gene>
<evidence type="ECO:0000313" key="2">
    <source>
        <dbReference type="Proteomes" id="UP001162131"/>
    </source>
</evidence>
<reference evidence="1" key="1">
    <citation type="submission" date="2021-09" db="EMBL/GenBank/DDBJ databases">
        <authorList>
            <consortium name="AG Swart"/>
            <person name="Singh M."/>
            <person name="Singh A."/>
            <person name="Seah K."/>
            <person name="Emmerich C."/>
        </authorList>
    </citation>
    <scope>NUCLEOTIDE SEQUENCE</scope>
    <source>
        <strain evidence="1">ATCC30299</strain>
    </source>
</reference>
<keyword evidence="2" id="KW-1185">Reference proteome</keyword>
<proteinExistence type="predicted"/>
<name>A0AAU9JBV0_9CILI</name>
<organism evidence="1 2">
    <name type="scientific">Blepharisma stoltei</name>
    <dbReference type="NCBI Taxonomy" id="1481888"/>
    <lineage>
        <taxon>Eukaryota</taxon>
        <taxon>Sar</taxon>
        <taxon>Alveolata</taxon>
        <taxon>Ciliophora</taxon>
        <taxon>Postciliodesmatophora</taxon>
        <taxon>Heterotrichea</taxon>
        <taxon>Heterotrichida</taxon>
        <taxon>Blepharismidae</taxon>
        <taxon>Blepharisma</taxon>
    </lineage>
</organism>
<dbReference type="AlphaFoldDB" id="A0AAU9JBV0"/>
<comment type="caution">
    <text evidence="1">The sequence shown here is derived from an EMBL/GenBank/DDBJ whole genome shotgun (WGS) entry which is preliminary data.</text>
</comment>
<dbReference type="Proteomes" id="UP001162131">
    <property type="component" value="Unassembled WGS sequence"/>
</dbReference>